<dbReference type="GO" id="GO:0008932">
    <property type="term" value="F:lytic endotransglycosylase activity"/>
    <property type="evidence" value="ECO:0007669"/>
    <property type="project" value="TreeGrafter"/>
</dbReference>
<dbReference type="Proteomes" id="UP000280668">
    <property type="component" value="Unassembled WGS sequence"/>
</dbReference>
<evidence type="ECO:0000259" key="3">
    <source>
        <dbReference type="PROSITE" id="PS51782"/>
    </source>
</evidence>
<dbReference type="PROSITE" id="PS51782">
    <property type="entry name" value="LYSM"/>
    <property type="match status" value="3"/>
</dbReference>
<dbReference type="SUPFAM" id="SSF54106">
    <property type="entry name" value="LysM domain"/>
    <property type="match status" value="3"/>
</dbReference>
<dbReference type="SMART" id="SM00257">
    <property type="entry name" value="LysM"/>
    <property type="match status" value="3"/>
</dbReference>
<name>A0A3N2B952_9MICO</name>
<feature type="chain" id="PRO_5039496320" evidence="2">
    <location>
        <begin position="36"/>
        <end position="474"/>
    </location>
</feature>
<dbReference type="RefSeq" id="WP_123302449.1">
    <property type="nucleotide sequence ID" value="NZ_RKHK01000001.1"/>
</dbReference>
<evidence type="ECO:0000313" key="4">
    <source>
        <dbReference type="EMBL" id="ROR71771.1"/>
    </source>
</evidence>
<feature type="compositionally biased region" description="Low complexity" evidence="1">
    <location>
        <begin position="209"/>
        <end position="251"/>
    </location>
</feature>
<dbReference type="PANTHER" id="PTHR33734">
    <property type="entry name" value="LYSM DOMAIN-CONTAINING GPI-ANCHORED PROTEIN 2"/>
    <property type="match status" value="1"/>
</dbReference>
<feature type="domain" description="LysM" evidence="3">
    <location>
        <begin position="252"/>
        <end position="296"/>
    </location>
</feature>
<dbReference type="SUPFAM" id="SSF53955">
    <property type="entry name" value="Lysozyme-like"/>
    <property type="match status" value="1"/>
</dbReference>
<dbReference type="Gene3D" id="3.10.350.10">
    <property type="entry name" value="LysM domain"/>
    <property type="match status" value="3"/>
</dbReference>
<feature type="signal peptide" evidence="2">
    <location>
        <begin position="1"/>
        <end position="35"/>
    </location>
</feature>
<keyword evidence="2" id="KW-0732">Signal</keyword>
<dbReference type="InterPro" id="IPR036779">
    <property type="entry name" value="LysM_dom_sf"/>
</dbReference>
<gene>
    <name evidence="4" type="ORF">EDD31_0109</name>
</gene>
<dbReference type="AlphaFoldDB" id="A0A3N2B952"/>
<evidence type="ECO:0000313" key="5">
    <source>
        <dbReference type="Proteomes" id="UP000280668"/>
    </source>
</evidence>
<dbReference type="InterPro" id="IPR008258">
    <property type="entry name" value="Transglycosylase_SLT_dom_1"/>
</dbReference>
<accession>A0A3N2B952</accession>
<sequence length="474" mass="48349">MSRNSRAAARHASRAGLGLAVAVTAVGISAPAVHAQAPAPQSGAPMPQGALPANGVNSPATQGATALALPAKADMSASARGMGGIQPMNRPTLNYRVVAGDTLSRIAARHNTTVSAIARENNLSNPNVIRIGQMLRIPSAASGNSNSSSGSSSSGNSSSSTAGRYTVRAGDTLSAIAVRQGTTVSALVRANNLSDPNRLRIGQVLTLPGSNQSSGNSSSGNSNSGNSSSGSSSSGNSSSSNSSSGNSSSSSTRYTVRAGDTVSGIASRHNSTVQQIIQANNLSASAFIRVGQQLTIPASAGPATSSNSGNLVPNTFLGRTYPTEVVASANQNKATLLAMQAEGRIPSRAQMQAMVVEVARQMGVDPALAQAHAFQESGFNQTAVSPANAIGTMQVIPSSGEWASQLVGRQLNLLDPRDNVVAGVAIIRQLHRSAKSYDDAIAAYYQGLGGVNRHGWYPDTTRYVAAVKSHMANF</sequence>
<feature type="domain" description="LysM" evidence="3">
    <location>
        <begin position="163"/>
        <end position="207"/>
    </location>
</feature>
<protein>
    <submittedName>
        <fullName evidence="4">LysM repeat protein</fullName>
    </submittedName>
</protein>
<evidence type="ECO:0000256" key="2">
    <source>
        <dbReference type="SAM" id="SignalP"/>
    </source>
</evidence>
<dbReference type="CDD" id="cd00118">
    <property type="entry name" value="LysM"/>
    <property type="match status" value="3"/>
</dbReference>
<dbReference type="Pfam" id="PF01464">
    <property type="entry name" value="SLT"/>
    <property type="match status" value="1"/>
</dbReference>
<dbReference type="CDD" id="cd00254">
    <property type="entry name" value="LT-like"/>
    <property type="match status" value="1"/>
</dbReference>
<reference evidence="4 5" key="1">
    <citation type="submission" date="2018-11" db="EMBL/GenBank/DDBJ databases">
        <title>Sequencing the genomes of 1000 actinobacteria strains.</title>
        <authorList>
            <person name="Klenk H.-P."/>
        </authorList>
    </citation>
    <scope>NUCLEOTIDE SEQUENCE [LARGE SCALE GENOMIC DNA]</scope>
    <source>
        <strain evidence="4 5">DSM 11294</strain>
    </source>
</reference>
<feature type="region of interest" description="Disordered" evidence="1">
    <location>
        <begin position="140"/>
        <end position="163"/>
    </location>
</feature>
<keyword evidence="5" id="KW-1185">Reference proteome</keyword>
<comment type="caution">
    <text evidence="4">The sequence shown here is derived from an EMBL/GenBank/DDBJ whole genome shotgun (WGS) entry which is preliminary data.</text>
</comment>
<feature type="compositionally biased region" description="Low complexity" evidence="1">
    <location>
        <begin position="140"/>
        <end position="160"/>
    </location>
</feature>
<dbReference type="InterPro" id="IPR018392">
    <property type="entry name" value="LysM"/>
</dbReference>
<dbReference type="InterPro" id="IPR023346">
    <property type="entry name" value="Lysozyme-like_dom_sf"/>
</dbReference>
<feature type="region of interest" description="Disordered" evidence="1">
    <location>
        <begin position="206"/>
        <end position="255"/>
    </location>
</feature>
<organism evidence="4 5">
    <name type="scientific">Bogoriella caseilytica</name>
    <dbReference type="NCBI Taxonomy" id="56055"/>
    <lineage>
        <taxon>Bacteria</taxon>
        <taxon>Bacillati</taxon>
        <taxon>Actinomycetota</taxon>
        <taxon>Actinomycetes</taxon>
        <taxon>Micrococcales</taxon>
        <taxon>Bogoriellaceae</taxon>
        <taxon>Bogoriella</taxon>
    </lineage>
</organism>
<dbReference type="OrthoDB" id="5244690at2"/>
<dbReference type="Pfam" id="PF01476">
    <property type="entry name" value="LysM"/>
    <property type="match status" value="3"/>
</dbReference>
<feature type="domain" description="LysM" evidence="3">
    <location>
        <begin position="93"/>
        <end position="137"/>
    </location>
</feature>
<dbReference type="Gene3D" id="1.10.530.10">
    <property type="match status" value="1"/>
</dbReference>
<proteinExistence type="predicted"/>
<feature type="region of interest" description="Disordered" evidence="1">
    <location>
        <begin position="36"/>
        <end position="58"/>
    </location>
</feature>
<evidence type="ECO:0000256" key="1">
    <source>
        <dbReference type="SAM" id="MobiDB-lite"/>
    </source>
</evidence>
<dbReference type="PANTHER" id="PTHR33734:SF22">
    <property type="entry name" value="MEMBRANE-BOUND LYTIC MUREIN TRANSGLYCOSYLASE D"/>
    <property type="match status" value="1"/>
</dbReference>
<dbReference type="EMBL" id="RKHK01000001">
    <property type="protein sequence ID" value="ROR71771.1"/>
    <property type="molecule type" value="Genomic_DNA"/>
</dbReference>